<dbReference type="Pfam" id="PF04542">
    <property type="entry name" value="Sigma70_r2"/>
    <property type="match status" value="1"/>
</dbReference>
<dbReference type="Gene3D" id="1.10.10.10">
    <property type="entry name" value="Winged helix-like DNA-binding domain superfamily/Winged helix DNA-binding domain"/>
    <property type="match status" value="1"/>
</dbReference>
<organism evidence="9">
    <name type="scientific">mine drainage metagenome</name>
    <dbReference type="NCBI Taxonomy" id="410659"/>
    <lineage>
        <taxon>unclassified sequences</taxon>
        <taxon>metagenomes</taxon>
        <taxon>ecological metagenomes</taxon>
    </lineage>
</organism>
<dbReference type="Pfam" id="PF08281">
    <property type="entry name" value="Sigma70_r4_2"/>
    <property type="match status" value="1"/>
</dbReference>
<evidence type="ECO:0000259" key="7">
    <source>
        <dbReference type="Pfam" id="PF04542"/>
    </source>
</evidence>
<evidence type="ECO:0000256" key="4">
    <source>
        <dbReference type="ARBA" id="ARBA00023125"/>
    </source>
</evidence>
<dbReference type="GO" id="GO:0006352">
    <property type="term" value="P:DNA-templated transcription initiation"/>
    <property type="evidence" value="ECO:0007669"/>
    <property type="project" value="InterPro"/>
</dbReference>
<accession>E6QK63</accession>
<dbReference type="InterPro" id="IPR007627">
    <property type="entry name" value="RNA_pol_sigma70_r2"/>
</dbReference>
<feature type="domain" description="RNA polymerase sigma-70 region 2" evidence="7">
    <location>
        <begin position="23"/>
        <end position="90"/>
    </location>
</feature>
<protein>
    <submittedName>
        <fullName evidence="9">Sigma-24, ECF subfamily</fullName>
    </submittedName>
</protein>
<feature type="region of interest" description="Disordered" evidence="6">
    <location>
        <begin position="86"/>
        <end position="112"/>
    </location>
</feature>
<dbReference type="SUPFAM" id="SSF88946">
    <property type="entry name" value="Sigma2 domain of RNA polymerase sigma factors"/>
    <property type="match status" value="1"/>
</dbReference>
<dbReference type="Gene3D" id="1.10.1740.10">
    <property type="match status" value="1"/>
</dbReference>
<dbReference type="PANTHER" id="PTHR43133:SF8">
    <property type="entry name" value="RNA POLYMERASE SIGMA FACTOR HI_1459-RELATED"/>
    <property type="match status" value="1"/>
</dbReference>
<name>E6QK63_9ZZZZ</name>
<dbReference type="InterPro" id="IPR013324">
    <property type="entry name" value="RNA_pol_sigma_r3/r4-like"/>
</dbReference>
<keyword evidence="2" id="KW-0805">Transcription regulation</keyword>
<reference evidence="9" key="1">
    <citation type="submission" date="2009-10" db="EMBL/GenBank/DDBJ databases">
        <title>Diversity of trophic interactions inside an arsenic-rich microbial ecosystem.</title>
        <authorList>
            <person name="Bertin P.N."/>
            <person name="Heinrich-Salmeron A."/>
            <person name="Pelletier E."/>
            <person name="Goulhen-Chollet F."/>
            <person name="Arsene-Ploetze F."/>
            <person name="Gallien S."/>
            <person name="Calteau A."/>
            <person name="Vallenet D."/>
            <person name="Casiot C."/>
            <person name="Chane-Woon-Ming B."/>
            <person name="Giloteaux L."/>
            <person name="Barakat M."/>
            <person name="Bonnefoy V."/>
            <person name="Bruneel O."/>
            <person name="Chandler M."/>
            <person name="Cleiss J."/>
            <person name="Duran R."/>
            <person name="Elbaz-Poulichet F."/>
            <person name="Fonknechten N."/>
            <person name="Lauga B."/>
            <person name="Mornico D."/>
            <person name="Ortet P."/>
            <person name="Schaeffer C."/>
            <person name="Siguier P."/>
            <person name="Alexander Thil Smith A."/>
            <person name="Van Dorsselaer A."/>
            <person name="Weissenbach J."/>
            <person name="Medigue C."/>
            <person name="Le Paslier D."/>
        </authorList>
    </citation>
    <scope>NUCLEOTIDE SEQUENCE</scope>
</reference>
<evidence type="ECO:0000256" key="1">
    <source>
        <dbReference type="ARBA" id="ARBA00010641"/>
    </source>
</evidence>
<dbReference type="SUPFAM" id="SSF88659">
    <property type="entry name" value="Sigma3 and sigma4 domains of RNA polymerase sigma factors"/>
    <property type="match status" value="1"/>
</dbReference>
<sequence>MRNDTKKLVERCLGGDDGAWVQLVEEYRGLVYSICVAYCGSAADVDDLVQDTFVKIWANLSSFEMGRGELKNWIATVARNQRVDRYRRNGQQRRTESLDSVSGEREEQGMQPLSQRIVDQRATPAEMAERGEVRSYVSSAVRSVSPEMREVVRMRFLLEMDNQEIAHRLRIPEGTVKSRTSRGRAQLVQLLMPMRAALGAA</sequence>
<evidence type="ECO:0000259" key="8">
    <source>
        <dbReference type="Pfam" id="PF08281"/>
    </source>
</evidence>
<dbReference type="NCBIfam" id="TIGR02937">
    <property type="entry name" value="sigma70-ECF"/>
    <property type="match status" value="1"/>
</dbReference>
<dbReference type="InterPro" id="IPR039425">
    <property type="entry name" value="RNA_pol_sigma-70-like"/>
</dbReference>
<evidence type="ECO:0000256" key="5">
    <source>
        <dbReference type="ARBA" id="ARBA00023163"/>
    </source>
</evidence>
<dbReference type="GO" id="GO:0016987">
    <property type="term" value="F:sigma factor activity"/>
    <property type="evidence" value="ECO:0007669"/>
    <property type="project" value="UniProtKB-KW"/>
</dbReference>
<gene>
    <name evidence="9" type="ORF">CARN6_0989</name>
</gene>
<evidence type="ECO:0000256" key="6">
    <source>
        <dbReference type="SAM" id="MobiDB-lite"/>
    </source>
</evidence>
<dbReference type="AlphaFoldDB" id="E6QK63"/>
<keyword evidence="3" id="KW-0731">Sigma factor</keyword>
<proteinExistence type="inferred from homology"/>
<feature type="compositionally biased region" description="Basic and acidic residues" evidence="6">
    <location>
        <begin position="86"/>
        <end position="108"/>
    </location>
</feature>
<feature type="domain" description="RNA polymerase sigma factor 70 region 4 type 2" evidence="8">
    <location>
        <begin position="137"/>
        <end position="187"/>
    </location>
</feature>
<dbReference type="InterPro" id="IPR013325">
    <property type="entry name" value="RNA_pol_sigma_r2"/>
</dbReference>
<dbReference type="PANTHER" id="PTHR43133">
    <property type="entry name" value="RNA POLYMERASE ECF-TYPE SIGMA FACTO"/>
    <property type="match status" value="1"/>
</dbReference>
<dbReference type="InterPro" id="IPR036388">
    <property type="entry name" value="WH-like_DNA-bd_sf"/>
</dbReference>
<comment type="caution">
    <text evidence="9">The sequence shown here is derived from an EMBL/GenBank/DDBJ whole genome shotgun (WGS) entry which is preliminary data.</text>
</comment>
<dbReference type="InterPro" id="IPR013249">
    <property type="entry name" value="RNA_pol_sigma70_r4_t2"/>
</dbReference>
<keyword evidence="5" id="KW-0804">Transcription</keyword>
<evidence type="ECO:0000313" key="9">
    <source>
        <dbReference type="EMBL" id="CBI07630.1"/>
    </source>
</evidence>
<dbReference type="InterPro" id="IPR014284">
    <property type="entry name" value="RNA_pol_sigma-70_dom"/>
</dbReference>
<dbReference type="CDD" id="cd06171">
    <property type="entry name" value="Sigma70_r4"/>
    <property type="match status" value="1"/>
</dbReference>
<keyword evidence="4" id="KW-0238">DNA-binding</keyword>
<dbReference type="EMBL" id="CABQ01000113">
    <property type="protein sequence ID" value="CBI07630.1"/>
    <property type="molecule type" value="Genomic_DNA"/>
</dbReference>
<dbReference type="GO" id="GO:0003677">
    <property type="term" value="F:DNA binding"/>
    <property type="evidence" value="ECO:0007669"/>
    <property type="project" value="UniProtKB-KW"/>
</dbReference>
<comment type="similarity">
    <text evidence="1">Belongs to the sigma-70 factor family. ECF subfamily.</text>
</comment>
<evidence type="ECO:0000256" key="2">
    <source>
        <dbReference type="ARBA" id="ARBA00023015"/>
    </source>
</evidence>
<evidence type="ECO:0000256" key="3">
    <source>
        <dbReference type="ARBA" id="ARBA00023082"/>
    </source>
</evidence>